<proteinExistence type="predicted"/>
<dbReference type="Proteomes" id="UP000037109">
    <property type="component" value="Unassembled WGS sequence"/>
</dbReference>
<dbReference type="RefSeq" id="WP_053436112.1">
    <property type="nucleotide sequence ID" value="NZ_LGUF01000007.1"/>
</dbReference>
<dbReference type="SUPFAM" id="SSF55298">
    <property type="entry name" value="YjgF-like"/>
    <property type="match status" value="1"/>
</dbReference>
<dbReference type="InterPro" id="IPR035959">
    <property type="entry name" value="RutC-like_sf"/>
</dbReference>
<evidence type="ECO:0000313" key="3">
    <source>
        <dbReference type="Proteomes" id="UP000037109"/>
    </source>
</evidence>
<organism evidence="2 3">
    <name type="scientific">Sporosarcina globispora</name>
    <name type="common">Bacillus globisporus</name>
    <dbReference type="NCBI Taxonomy" id="1459"/>
    <lineage>
        <taxon>Bacteria</taxon>
        <taxon>Bacillati</taxon>
        <taxon>Bacillota</taxon>
        <taxon>Bacilli</taxon>
        <taxon>Bacillales</taxon>
        <taxon>Caryophanaceae</taxon>
        <taxon>Sporosarcina</taxon>
    </lineage>
</organism>
<dbReference type="STRING" id="1459.AF332_19305"/>
<protein>
    <submittedName>
        <fullName evidence="2">Endoribonuclease L-PSP</fullName>
    </submittedName>
</protein>
<dbReference type="OrthoDB" id="9806350at2"/>
<dbReference type="AlphaFoldDB" id="A0A0M0GG33"/>
<reference evidence="3" key="1">
    <citation type="submission" date="2015-07" db="EMBL/GenBank/DDBJ databases">
        <title>Fjat-10036 dsm4.</title>
        <authorList>
            <person name="Liu B."/>
            <person name="Wang J."/>
            <person name="Zhu Y."/>
            <person name="Liu G."/>
            <person name="Chen Q."/>
            <person name="Chen Z."/>
            <person name="Lan J."/>
            <person name="Che J."/>
            <person name="Ge C."/>
            <person name="Shi H."/>
            <person name="Pan Z."/>
            <person name="Liu X."/>
        </authorList>
    </citation>
    <scope>NUCLEOTIDE SEQUENCE [LARGE SCALE GENOMIC DNA]</scope>
    <source>
        <strain evidence="3">DSM 4</strain>
    </source>
</reference>
<gene>
    <name evidence="2" type="ORF">AF332_19305</name>
</gene>
<dbReference type="Pfam" id="PF14588">
    <property type="entry name" value="YjgF_endoribonc"/>
    <property type="match status" value="1"/>
</dbReference>
<dbReference type="PANTHER" id="PTHR43760">
    <property type="entry name" value="ENDORIBONUCLEASE-RELATED"/>
    <property type="match status" value="1"/>
</dbReference>
<accession>A0A0M0GG33</accession>
<comment type="caution">
    <text evidence="2">The sequence shown here is derived from an EMBL/GenBank/DDBJ whole genome shotgun (WGS) entry which is preliminary data.</text>
</comment>
<evidence type="ECO:0000313" key="2">
    <source>
        <dbReference type="EMBL" id="KON88733.1"/>
    </source>
</evidence>
<evidence type="ECO:0000259" key="1">
    <source>
        <dbReference type="Pfam" id="PF14588"/>
    </source>
</evidence>
<dbReference type="PANTHER" id="PTHR43760:SF1">
    <property type="entry name" value="ENDORIBONUCLEASE L-PSP_CHORISMATE MUTASE-LIKE DOMAIN-CONTAINING PROTEIN"/>
    <property type="match status" value="1"/>
</dbReference>
<name>A0A0M0GG33_SPOGL</name>
<dbReference type="PATRIC" id="fig|1459.3.peg.4253"/>
<feature type="domain" description="Endoribonuclease L-PSP/chorismate mutase-like" evidence="1">
    <location>
        <begin position="10"/>
        <end position="135"/>
    </location>
</feature>
<dbReference type="InterPro" id="IPR013813">
    <property type="entry name" value="Endoribo_LPSP/chorism_mut-like"/>
</dbReference>
<keyword evidence="3" id="KW-1185">Reference proteome</keyword>
<dbReference type="CDD" id="cd02199">
    <property type="entry name" value="YjgF_YER057c_UK114_like_1"/>
    <property type="match status" value="1"/>
</dbReference>
<dbReference type="Gene3D" id="3.30.1330.40">
    <property type="entry name" value="RutC-like"/>
    <property type="match status" value="1"/>
</dbReference>
<dbReference type="EMBL" id="LGUF01000007">
    <property type="protein sequence ID" value="KON88733.1"/>
    <property type="molecule type" value="Genomic_DNA"/>
</dbReference>
<sequence>MEGVKKGIEERLEELKIQLPVLADIQMPFEPGVISGNTVFLSGQTPRVNGAQKYSGIVGADISIEEAKDAARICTLNLLAALQGIIGDLNKVKRIIKIDGYVASKSDFKNHPIVINAASDLIHEIFGKENGHARKAVGLASLPGGAPVEIEMIVEIE</sequence>